<evidence type="ECO:0000313" key="1">
    <source>
        <dbReference type="EMBL" id="VAW71202.1"/>
    </source>
</evidence>
<dbReference type="AlphaFoldDB" id="A0A3B0Y760"/>
<dbReference type="EMBL" id="UOFJ01000577">
    <property type="protein sequence ID" value="VAW71202.1"/>
    <property type="molecule type" value="Genomic_DNA"/>
</dbReference>
<reference evidence="1" key="1">
    <citation type="submission" date="2018-06" db="EMBL/GenBank/DDBJ databases">
        <authorList>
            <person name="Zhirakovskaya E."/>
        </authorList>
    </citation>
    <scope>NUCLEOTIDE SEQUENCE</scope>
</reference>
<organism evidence="1">
    <name type="scientific">hydrothermal vent metagenome</name>
    <dbReference type="NCBI Taxonomy" id="652676"/>
    <lineage>
        <taxon>unclassified sequences</taxon>
        <taxon>metagenomes</taxon>
        <taxon>ecological metagenomes</taxon>
    </lineage>
</organism>
<proteinExistence type="predicted"/>
<protein>
    <submittedName>
        <fullName evidence="1">Uncharacterized protein</fullName>
    </submittedName>
</protein>
<feature type="non-terminal residue" evidence="1">
    <location>
        <position position="41"/>
    </location>
</feature>
<sequence length="41" mass="4573">MTVKIRTIGIIAKNQGEREAVGATIKQLVEFLIHKSCTIVY</sequence>
<accession>A0A3B0Y760</accession>
<name>A0A3B0Y760_9ZZZZ</name>
<gene>
    <name evidence="1" type="ORF">MNBD_GAMMA10-3164</name>
</gene>